<evidence type="ECO:0000313" key="3">
    <source>
        <dbReference type="Proteomes" id="UP000031599"/>
    </source>
</evidence>
<evidence type="ECO:0000256" key="1">
    <source>
        <dbReference type="SAM" id="Phobius"/>
    </source>
</evidence>
<evidence type="ECO:0008006" key="4">
    <source>
        <dbReference type="Google" id="ProtNLM"/>
    </source>
</evidence>
<keyword evidence="1" id="KW-1133">Transmembrane helix</keyword>
<feature type="transmembrane region" description="Helical" evidence="1">
    <location>
        <begin position="56"/>
        <end position="78"/>
    </location>
</feature>
<evidence type="ECO:0000313" key="2">
    <source>
        <dbReference type="EMBL" id="KIG16121.1"/>
    </source>
</evidence>
<keyword evidence="1" id="KW-0812">Transmembrane</keyword>
<name>A0A0C2CYS3_9BACT</name>
<dbReference type="EMBL" id="JMCC02000043">
    <property type="protein sequence ID" value="KIG16121.1"/>
    <property type="molecule type" value="Genomic_DNA"/>
</dbReference>
<comment type="caution">
    <text evidence="2">The sequence shown here is derived from an EMBL/GenBank/DDBJ whole genome shotgun (WGS) entry which is preliminary data.</text>
</comment>
<reference evidence="2 3" key="1">
    <citation type="submission" date="2014-12" db="EMBL/GenBank/DDBJ databases">
        <title>Genome assembly of Enhygromyxa salina DSM 15201.</title>
        <authorList>
            <person name="Sharma G."/>
            <person name="Subramanian S."/>
        </authorList>
    </citation>
    <scope>NUCLEOTIDE SEQUENCE [LARGE SCALE GENOMIC DNA]</scope>
    <source>
        <strain evidence="2 3">DSM 15201</strain>
    </source>
</reference>
<sequence length="157" mass="16462">MVLLIAISVPIMLGIETLLRVYVLGPLYGPVLTELRGIYWPELTDEIIATRATNTAWILIGVTVVAGCVGIALLRWVIRRASAATGEQPTPNKIRDSLLLLTSIPQVPGLLSTLCLAGGGELLPVLICVGVSTSFVVVQGFVGERAIEAMGPAAAAC</sequence>
<dbReference type="Proteomes" id="UP000031599">
    <property type="component" value="Unassembled WGS sequence"/>
</dbReference>
<dbReference type="AlphaFoldDB" id="A0A0C2CYS3"/>
<proteinExistence type="predicted"/>
<accession>A0A0C2CYS3</accession>
<organism evidence="2 3">
    <name type="scientific">Enhygromyxa salina</name>
    <dbReference type="NCBI Taxonomy" id="215803"/>
    <lineage>
        <taxon>Bacteria</taxon>
        <taxon>Pseudomonadati</taxon>
        <taxon>Myxococcota</taxon>
        <taxon>Polyangia</taxon>
        <taxon>Nannocystales</taxon>
        <taxon>Nannocystaceae</taxon>
        <taxon>Enhygromyxa</taxon>
    </lineage>
</organism>
<protein>
    <recommendedName>
        <fullName evidence="4">ABC transmembrane type-1 domain-containing protein</fullName>
    </recommendedName>
</protein>
<keyword evidence="1" id="KW-0472">Membrane</keyword>
<gene>
    <name evidence="2" type="ORF">DB30_04993</name>
</gene>